<gene>
    <name evidence="1" type="ORF">N8T08_008370</name>
</gene>
<accession>A0ACC3AVL8</accession>
<name>A0ACC3AVL8_9EURO</name>
<reference evidence="1 2" key="1">
    <citation type="journal article" date="2023" name="ACS Omega">
        <title>Identification of the Neoaspergillic Acid Biosynthesis Gene Cluster by Establishing an In Vitro CRISPR-Ribonucleoprotein Genetic System in Aspergillus melleus.</title>
        <authorList>
            <person name="Yuan B."/>
            <person name="Grau M.F."/>
            <person name="Murata R.M."/>
            <person name="Torok T."/>
            <person name="Venkateswaran K."/>
            <person name="Stajich J.E."/>
            <person name="Wang C.C.C."/>
        </authorList>
    </citation>
    <scope>NUCLEOTIDE SEQUENCE [LARGE SCALE GENOMIC DNA]</scope>
    <source>
        <strain evidence="1 2">IMV 1140</strain>
    </source>
</reference>
<sequence>MSSESSVRSVRSVPLPIRPPGDMDAWILGCGLPSLTAAVHLIEEAKVPPNRVHILGTMSVAGGSTANGGDAENGYDYRAGAMPAFNDVCVEELLSLVPSKSCEGKTALDDILEYDKANPVAGGAGTRFLTAKGKKICRIATKSVTLGLRDRMDLFMLTSKTEKSLGRSRIQEYFSDGFFRSNYWLTLATTFGFQPWHSAAEFRRYVGRFMHDIHDLNAPRPLDRGHFNRHDAIISPVARFLRSRGVDFRFHTTVTDIIMEPRNECGRVAAIKCVKEKEPEHTITLGSSDIVIVSLGSVMSGATTGDNTTPPSLELMEIEKDLDENWLLWLELCTKHPKFGNAYNFCTRMKESRLERFTVTLHSDTFFKSIVEVTGNPPGSASFVTLKDSSWLISISIPEQPLFPDQPANIQVFWGYSLHPEKEGNFVKKPMLNCAGEEIMTELLGHLKLPPDGILGKSITIPCVVPRMTAALLPRSTGDRPHVIPDGITNLGLIGHFVDMEDEVVVTTDYGVRGAQMAVYGLMGLDRRMRKSKRSSAINLLGLL</sequence>
<keyword evidence="2" id="KW-1185">Reference proteome</keyword>
<dbReference type="EMBL" id="JAOPJF010000058">
    <property type="protein sequence ID" value="KAK1141857.1"/>
    <property type="molecule type" value="Genomic_DNA"/>
</dbReference>
<protein>
    <submittedName>
        <fullName evidence="1">Uncharacterized protein</fullName>
    </submittedName>
</protein>
<evidence type="ECO:0000313" key="1">
    <source>
        <dbReference type="EMBL" id="KAK1141857.1"/>
    </source>
</evidence>
<evidence type="ECO:0000313" key="2">
    <source>
        <dbReference type="Proteomes" id="UP001177260"/>
    </source>
</evidence>
<dbReference type="Proteomes" id="UP001177260">
    <property type="component" value="Unassembled WGS sequence"/>
</dbReference>
<proteinExistence type="predicted"/>
<comment type="caution">
    <text evidence="1">The sequence shown here is derived from an EMBL/GenBank/DDBJ whole genome shotgun (WGS) entry which is preliminary data.</text>
</comment>
<organism evidence="1 2">
    <name type="scientific">Aspergillus melleus</name>
    <dbReference type="NCBI Taxonomy" id="138277"/>
    <lineage>
        <taxon>Eukaryota</taxon>
        <taxon>Fungi</taxon>
        <taxon>Dikarya</taxon>
        <taxon>Ascomycota</taxon>
        <taxon>Pezizomycotina</taxon>
        <taxon>Eurotiomycetes</taxon>
        <taxon>Eurotiomycetidae</taxon>
        <taxon>Eurotiales</taxon>
        <taxon>Aspergillaceae</taxon>
        <taxon>Aspergillus</taxon>
        <taxon>Aspergillus subgen. Circumdati</taxon>
    </lineage>
</organism>